<feature type="transmembrane region" description="Helical" evidence="1">
    <location>
        <begin position="12"/>
        <end position="30"/>
    </location>
</feature>
<organism evidence="2">
    <name type="scientific">Siphoviridae sp. ctg6Y13</name>
    <dbReference type="NCBI Taxonomy" id="2826419"/>
    <lineage>
        <taxon>Viruses</taxon>
        <taxon>Duplodnaviria</taxon>
        <taxon>Heunggongvirae</taxon>
        <taxon>Uroviricota</taxon>
        <taxon>Caudoviricetes</taxon>
    </lineage>
</organism>
<evidence type="ECO:0000256" key="1">
    <source>
        <dbReference type="SAM" id="Phobius"/>
    </source>
</evidence>
<accession>A0A8S5QZ10</accession>
<sequence length="175" mass="20606">MKNTIDINSLISVLSLIISVGSLFINYLVYKFYTPKLIFKLIPHSYYFYMKDLKSNEYDSEKAAVISLKISNSSSFPITIDEVYIKNHTKIFHNNGFTFAPIEIKLENNKFTYLPPKTIAKIPLRIEPYDTVQISFRFPFFKGSDNFKLFLSTPRKNYSLRVKLLEYHELYHSLF</sequence>
<proteinExistence type="predicted"/>
<reference evidence="2" key="1">
    <citation type="journal article" date="2021" name="Proc. Natl. Acad. Sci. U.S.A.">
        <title>A Catalog of Tens of Thousands of Viruses from Human Metagenomes Reveals Hidden Associations with Chronic Diseases.</title>
        <authorList>
            <person name="Tisza M.J."/>
            <person name="Buck C.B."/>
        </authorList>
    </citation>
    <scope>NUCLEOTIDE SEQUENCE</scope>
    <source>
        <strain evidence="2">Ctg6Y13</strain>
    </source>
</reference>
<keyword evidence="1" id="KW-0812">Transmembrane</keyword>
<name>A0A8S5QZ10_9CAUD</name>
<evidence type="ECO:0000313" key="2">
    <source>
        <dbReference type="EMBL" id="DAE24091.1"/>
    </source>
</evidence>
<protein>
    <submittedName>
        <fullName evidence="2">Uncharacterized protein</fullName>
    </submittedName>
</protein>
<dbReference type="EMBL" id="BK015766">
    <property type="protein sequence ID" value="DAE24091.1"/>
    <property type="molecule type" value="Genomic_DNA"/>
</dbReference>
<keyword evidence="1" id="KW-0472">Membrane</keyword>
<keyword evidence="1" id="KW-1133">Transmembrane helix</keyword>